<evidence type="ECO:0000313" key="1">
    <source>
        <dbReference type="EMBL" id="XDQ67380.1"/>
    </source>
</evidence>
<organism evidence="1">
    <name type="scientific">Streptomyces sp. R35</name>
    <dbReference type="NCBI Taxonomy" id="3238630"/>
    <lineage>
        <taxon>Bacteria</taxon>
        <taxon>Bacillati</taxon>
        <taxon>Actinomycetota</taxon>
        <taxon>Actinomycetes</taxon>
        <taxon>Kitasatosporales</taxon>
        <taxon>Streptomycetaceae</taxon>
        <taxon>Streptomyces</taxon>
    </lineage>
</organism>
<accession>A0AB39SG58</accession>
<gene>
    <name evidence="1" type="ORF">AB5J50_44705</name>
</gene>
<dbReference type="EMBL" id="CP163440">
    <property type="protein sequence ID" value="XDQ67380.1"/>
    <property type="molecule type" value="Genomic_DNA"/>
</dbReference>
<name>A0AB39SG58_9ACTN</name>
<proteinExistence type="predicted"/>
<dbReference type="RefSeq" id="WP_369264291.1">
    <property type="nucleotide sequence ID" value="NZ_CP163440.1"/>
</dbReference>
<reference evidence="1" key="1">
    <citation type="submission" date="2024-07" db="EMBL/GenBank/DDBJ databases">
        <authorList>
            <person name="Yu S.T."/>
        </authorList>
    </citation>
    <scope>NUCLEOTIDE SEQUENCE</scope>
    <source>
        <strain evidence="1">R35</strain>
    </source>
</reference>
<sequence>MHWLAMNSIALLALMFTGFFAGVVLPAVWSSRPARRRAATAVLTEVLRALRHRL</sequence>
<dbReference type="AlphaFoldDB" id="A0AB39SG58"/>
<protein>
    <submittedName>
        <fullName evidence="1">Uncharacterized protein</fullName>
    </submittedName>
</protein>